<dbReference type="RefSeq" id="WP_141415124.1">
    <property type="nucleotide sequence ID" value="NZ_OCNJ01000005.1"/>
</dbReference>
<sequence>MTFSTYINETEGPPARLPLTHATDCIGFHSIMTAQAITLPEKCKVFNREIVYSFYGRPAYRVNFKDDAAHSELAYAPVCFVLNPSEAPVDAIYPFDTGGFERYRPFIHHNLTLEDFRLPGDIGFAQKIVARFFGSNRRYYDAAAHGAADVPVLEFAASAYNSLIQSQGRGGDDRNSCIEVQMSPPLDIRNSVLAVAMPVKMADNTAILSYIKSINATILPYRIKDRFRPIELAGLIDHLVENFYGNAGYLND</sequence>
<dbReference type="EMBL" id="OCNJ01000005">
    <property type="protein sequence ID" value="SOD95910.1"/>
    <property type="molecule type" value="Genomic_DNA"/>
</dbReference>
<accession>A0A286GK80</accession>
<dbReference type="OrthoDB" id="9127354at2"/>
<protein>
    <submittedName>
        <fullName evidence="1">Uncharacterized protein</fullName>
    </submittedName>
</protein>
<dbReference type="AlphaFoldDB" id="A0A286GK80"/>
<reference evidence="1 2" key="1">
    <citation type="submission" date="2017-09" db="EMBL/GenBank/DDBJ databases">
        <authorList>
            <person name="Ehlers B."/>
            <person name="Leendertz F.H."/>
        </authorList>
    </citation>
    <scope>NUCLEOTIDE SEQUENCE [LARGE SCALE GENOMIC DNA]</scope>
    <source>
        <strain evidence="1 2">USBA 140</strain>
    </source>
</reference>
<organism evidence="1 2">
    <name type="scientific">Caenispirillum bisanense</name>
    <dbReference type="NCBI Taxonomy" id="414052"/>
    <lineage>
        <taxon>Bacteria</taxon>
        <taxon>Pseudomonadati</taxon>
        <taxon>Pseudomonadota</taxon>
        <taxon>Alphaproteobacteria</taxon>
        <taxon>Rhodospirillales</taxon>
        <taxon>Novispirillaceae</taxon>
        <taxon>Caenispirillum</taxon>
    </lineage>
</organism>
<evidence type="ECO:0000313" key="2">
    <source>
        <dbReference type="Proteomes" id="UP000219621"/>
    </source>
</evidence>
<gene>
    <name evidence="1" type="ORF">SAMN05421508_10557</name>
</gene>
<keyword evidence="2" id="KW-1185">Reference proteome</keyword>
<name>A0A286GK80_9PROT</name>
<proteinExistence type="predicted"/>
<evidence type="ECO:0000313" key="1">
    <source>
        <dbReference type="EMBL" id="SOD95910.1"/>
    </source>
</evidence>
<dbReference type="Proteomes" id="UP000219621">
    <property type="component" value="Unassembled WGS sequence"/>
</dbReference>